<name>A0ABT3J7A9_9RHOB</name>
<gene>
    <name evidence="1" type="ORF">OM960_18650</name>
</gene>
<comment type="caution">
    <text evidence="1">The sequence shown here is derived from an EMBL/GenBank/DDBJ whole genome shotgun (WGS) entry which is preliminary data.</text>
</comment>
<organism evidence="1 2">
    <name type="scientific">Defluviimonas salinarum</name>
    <dbReference type="NCBI Taxonomy" id="2992147"/>
    <lineage>
        <taxon>Bacteria</taxon>
        <taxon>Pseudomonadati</taxon>
        <taxon>Pseudomonadota</taxon>
        <taxon>Alphaproteobacteria</taxon>
        <taxon>Rhodobacterales</taxon>
        <taxon>Paracoccaceae</taxon>
        <taxon>Albidovulum</taxon>
    </lineage>
</organism>
<sequence>MCDSAPKTKIEDDDLPDYVRRCGACDGAGEYPQRYTAGCGMGYYTSMGRCDVCRDPDDGSNWKGVGLLYRDTGKPVPKSVVIQIENARQRRAGVEGGQ</sequence>
<dbReference type="EMBL" id="JAPDOG010000021">
    <property type="protein sequence ID" value="MCW3783563.1"/>
    <property type="molecule type" value="Genomic_DNA"/>
</dbReference>
<dbReference type="Proteomes" id="UP001207582">
    <property type="component" value="Unassembled WGS sequence"/>
</dbReference>
<reference evidence="1 2" key="1">
    <citation type="submission" date="2022-10" db="EMBL/GenBank/DDBJ databases">
        <title>Defluviimonas sp. CAU 1641 isolated from mud.</title>
        <authorList>
            <person name="Kim W."/>
        </authorList>
    </citation>
    <scope>NUCLEOTIDE SEQUENCE [LARGE SCALE GENOMIC DNA]</scope>
    <source>
        <strain evidence="1 2">CAU 1641</strain>
    </source>
</reference>
<accession>A0ABT3J7A9</accession>
<dbReference type="RefSeq" id="WP_264773008.1">
    <property type="nucleotide sequence ID" value="NZ_JAPDOG010000021.1"/>
</dbReference>
<evidence type="ECO:0000313" key="1">
    <source>
        <dbReference type="EMBL" id="MCW3783563.1"/>
    </source>
</evidence>
<protein>
    <submittedName>
        <fullName evidence="1">Uncharacterized protein</fullName>
    </submittedName>
</protein>
<keyword evidence="2" id="KW-1185">Reference proteome</keyword>
<evidence type="ECO:0000313" key="2">
    <source>
        <dbReference type="Proteomes" id="UP001207582"/>
    </source>
</evidence>
<proteinExistence type="predicted"/>